<evidence type="ECO:0000256" key="4">
    <source>
        <dbReference type="ARBA" id="ARBA00023172"/>
    </source>
</evidence>
<dbReference type="Pfam" id="PF13356">
    <property type="entry name" value="Arm-DNA-bind_3"/>
    <property type="match status" value="1"/>
</dbReference>
<protein>
    <submittedName>
        <fullName evidence="6">Prophage integrase IntS</fullName>
    </submittedName>
</protein>
<dbReference type="InterPro" id="IPR053876">
    <property type="entry name" value="Phage_int_M"/>
</dbReference>
<accession>A0ABM8U9T9</accession>
<evidence type="ECO:0000256" key="2">
    <source>
        <dbReference type="ARBA" id="ARBA00022908"/>
    </source>
</evidence>
<dbReference type="InterPro" id="IPR002104">
    <property type="entry name" value="Integrase_catalytic"/>
</dbReference>
<keyword evidence="4" id="KW-0233">DNA recombination</keyword>
<gene>
    <name evidence="6" type="primary">intS_2</name>
    <name evidence="6" type="ORF">R54767_04716</name>
</gene>
<reference evidence="6 7" key="1">
    <citation type="submission" date="2021-04" db="EMBL/GenBank/DDBJ databases">
        <authorList>
            <person name="Vanwijnsberghe S."/>
        </authorList>
    </citation>
    <scope>NUCLEOTIDE SEQUENCE [LARGE SCALE GENOMIC DNA]</scope>
    <source>
        <strain evidence="6 7">LMG 32171</strain>
    </source>
</reference>
<dbReference type="Proteomes" id="UP000789752">
    <property type="component" value="Unassembled WGS sequence"/>
</dbReference>
<dbReference type="PANTHER" id="PTHR30629:SF2">
    <property type="entry name" value="PROPHAGE INTEGRASE INTS-RELATED"/>
    <property type="match status" value="1"/>
</dbReference>
<organism evidence="6 7">
    <name type="scientific">Paraburkholderia gardini</name>
    <dbReference type="NCBI Taxonomy" id="2823469"/>
    <lineage>
        <taxon>Bacteria</taxon>
        <taxon>Pseudomonadati</taxon>
        <taxon>Pseudomonadota</taxon>
        <taxon>Betaproteobacteria</taxon>
        <taxon>Burkholderiales</taxon>
        <taxon>Burkholderiaceae</taxon>
        <taxon>Paraburkholderia</taxon>
    </lineage>
</organism>
<dbReference type="SUPFAM" id="SSF56349">
    <property type="entry name" value="DNA breaking-rejoining enzymes"/>
    <property type="match status" value="1"/>
</dbReference>
<dbReference type="InterPro" id="IPR025166">
    <property type="entry name" value="Integrase_DNA_bind_dom"/>
</dbReference>
<dbReference type="PROSITE" id="PS51898">
    <property type="entry name" value="TYR_RECOMBINASE"/>
    <property type="match status" value="1"/>
</dbReference>
<dbReference type="InterPro" id="IPR011010">
    <property type="entry name" value="DNA_brk_join_enz"/>
</dbReference>
<dbReference type="Gene3D" id="1.10.443.10">
    <property type="entry name" value="Intergrase catalytic core"/>
    <property type="match status" value="1"/>
</dbReference>
<evidence type="ECO:0000259" key="5">
    <source>
        <dbReference type="PROSITE" id="PS51898"/>
    </source>
</evidence>
<evidence type="ECO:0000313" key="6">
    <source>
        <dbReference type="EMBL" id="CAG4920441.1"/>
    </source>
</evidence>
<evidence type="ECO:0000313" key="7">
    <source>
        <dbReference type="Proteomes" id="UP000789752"/>
    </source>
</evidence>
<dbReference type="InterPro" id="IPR013762">
    <property type="entry name" value="Integrase-like_cat_sf"/>
</dbReference>
<keyword evidence="7" id="KW-1185">Reference proteome</keyword>
<evidence type="ECO:0000256" key="1">
    <source>
        <dbReference type="ARBA" id="ARBA00008857"/>
    </source>
</evidence>
<name>A0ABM8U9T9_9BURK</name>
<evidence type="ECO:0000256" key="3">
    <source>
        <dbReference type="ARBA" id="ARBA00023125"/>
    </source>
</evidence>
<dbReference type="InterPro" id="IPR050808">
    <property type="entry name" value="Phage_Integrase"/>
</dbReference>
<dbReference type="RefSeq" id="WP_228982874.1">
    <property type="nucleotide sequence ID" value="NZ_CAJQYY010000034.1"/>
</dbReference>
<dbReference type="Gene3D" id="1.10.150.130">
    <property type="match status" value="1"/>
</dbReference>
<comment type="similarity">
    <text evidence="1">Belongs to the 'phage' integrase family.</text>
</comment>
<dbReference type="Pfam" id="PF22022">
    <property type="entry name" value="Phage_int_M"/>
    <property type="match status" value="1"/>
</dbReference>
<keyword evidence="2" id="KW-0229">DNA integration</keyword>
<sequence>MSSALTITDIKRGYKAGDQQKAMAAKAARKAFKLSDRDRMFVLVSAVGSKVWKWSYRHAGKDCTLTIGKWPDVSIVQAHEARIAAEKLVSQGIDPNAHAKAKKQKTLTEQATTFWGVTAEWIDLNRTKWSPYYLKQIERYMGKYVRDTPIGARPIKSLTTADIYHLVRDVARRKKLRDDELRTSAPSLAALLKTWCSGVFRLGVVSGRCDNNPAVGFRLADAVVMPPVKNNKALNASQLQDLFKALQTGGGGRPMRIALQLLMLTATRSVELRAARWTEFDFDNALWSIPLERMKMKRPHLVPLSAQAVVLLKELREITGHTDWLFPNSRHENAPMCATALNASLERLGFSGRGSIGFSPHGCRGTFSTWIHESGKFEPLAIERQLAHVQRNQIAAAYNKAEYLTERTTMLQHWADVLDELRATAH</sequence>
<dbReference type="InterPro" id="IPR010998">
    <property type="entry name" value="Integrase_recombinase_N"/>
</dbReference>
<dbReference type="CDD" id="cd00801">
    <property type="entry name" value="INT_P4_C"/>
    <property type="match status" value="1"/>
</dbReference>
<dbReference type="Gene3D" id="3.30.160.390">
    <property type="entry name" value="Integrase, DNA-binding domain"/>
    <property type="match status" value="1"/>
</dbReference>
<proteinExistence type="inferred from homology"/>
<dbReference type="Pfam" id="PF00589">
    <property type="entry name" value="Phage_integrase"/>
    <property type="match status" value="1"/>
</dbReference>
<dbReference type="EMBL" id="CAJQYY010000034">
    <property type="protein sequence ID" value="CAG4920441.1"/>
    <property type="molecule type" value="Genomic_DNA"/>
</dbReference>
<feature type="domain" description="Tyr recombinase" evidence="5">
    <location>
        <begin position="229"/>
        <end position="411"/>
    </location>
</feature>
<dbReference type="InterPro" id="IPR038488">
    <property type="entry name" value="Integrase_DNA-bd_sf"/>
</dbReference>
<comment type="caution">
    <text evidence="6">The sequence shown here is derived from an EMBL/GenBank/DDBJ whole genome shotgun (WGS) entry which is preliminary data.</text>
</comment>
<keyword evidence="3" id="KW-0238">DNA-binding</keyword>
<dbReference type="PANTHER" id="PTHR30629">
    <property type="entry name" value="PROPHAGE INTEGRASE"/>
    <property type="match status" value="1"/>
</dbReference>